<accession>A0A518CNZ1</accession>
<dbReference type="AlphaFoldDB" id="A0A518CNZ1"/>
<gene>
    <name evidence="1" type="ORF">Pla110_26810</name>
</gene>
<evidence type="ECO:0000313" key="2">
    <source>
        <dbReference type="Proteomes" id="UP000317178"/>
    </source>
</evidence>
<proteinExistence type="predicted"/>
<protein>
    <submittedName>
        <fullName evidence="1">Uncharacterized protein</fullName>
    </submittedName>
</protein>
<sequence length="149" mass="18362">MFIRTLTSVALTVVCVYCGIGSPLIAGESYYQSSRRYHYDRPTYAQKYRLNDYDRRSSYPLSTGKRNYGYNPRDYMKPIARIDRTRRPLGYPYRSPYPYYYPYSFYYGFYPYSYYNFYRIPWYTNYNYGYYHDLYRPNYSTPNNYSYGY</sequence>
<reference evidence="1 2" key="1">
    <citation type="submission" date="2019-02" db="EMBL/GenBank/DDBJ databases">
        <title>Deep-cultivation of Planctomycetes and their phenomic and genomic characterization uncovers novel biology.</title>
        <authorList>
            <person name="Wiegand S."/>
            <person name="Jogler M."/>
            <person name="Boedeker C."/>
            <person name="Pinto D."/>
            <person name="Vollmers J."/>
            <person name="Rivas-Marin E."/>
            <person name="Kohn T."/>
            <person name="Peeters S.H."/>
            <person name="Heuer A."/>
            <person name="Rast P."/>
            <person name="Oberbeckmann S."/>
            <person name="Bunk B."/>
            <person name="Jeske O."/>
            <person name="Meyerdierks A."/>
            <person name="Storesund J.E."/>
            <person name="Kallscheuer N."/>
            <person name="Luecker S."/>
            <person name="Lage O.M."/>
            <person name="Pohl T."/>
            <person name="Merkel B.J."/>
            <person name="Hornburger P."/>
            <person name="Mueller R.-W."/>
            <person name="Bruemmer F."/>
            <person name="Labrenz M."/>
            <person name="Spormann A.M."/>
            <person name="Op den Camp H."/>
            <person name="Overmann J."/>
            <person name="Amann R."/>
            <person name="Jetten M.S.M."/>
            <person name="Mascher T."/>
            <person name="Medema M.H."/>
            <person name="Devos D.P."/>
            <person name="Kaster A.-K."/>
            <person name="Ovreas L."/>
            <person name="Rohde M."/>
            <person name="Galperin M.Y."/>
            <person name="Jogler C."/>
        </authorList>
    </citation>
    <scope>NUCLEOTIDE SEQUENCE [LARGE SCALE GENOMIC DNA]</scope>
    <source>
        <strain evidence="1 2">Pla110</strain>
    </source>
</reference>
<dbReference type="RefSeq" id="WP_144996173.1">
    <property type="nucleotide sequence ID" value="NZ_CP036281.1"/>
</dbReference>
<dbReference type="Proteomes" id="UP000317178">
    <property type="component" value="Chromosome"/>
</dbReference>
<organism evidence="1 2">
    <name type="scientific">Polystyrenella longa</name>
    <dbReference type="NCBI Taxonomy" id="2528007"/>
    <lineage>
        <taxon>Bacteria</taxon>
        <taxon>Pseudomonadati</taxon>
        <taxon>Planctomycetota</taxon>
        <taxon>Planctomycetia</taxon>
        <taxon>Planctomycetales</taxon>
        <taxon>Planctomycetaceae</taxon>
        <taxon>Polystyrenella</taxon>
    </lineage>
</organism>
<dbReference type="EMBL" id="CP036281">
    <property type="protein sequence ID" value="QDU80945.1"/>
    <property type="molecule type" value="Genomic_DNA"/>
</dbReference>
<evidence type="ECO:0000313" key="1">
    <source>
        <dbReference type="EMBL" id="QDU80945.1"/>
    </source>
</evidence>
<keyword evidence="2" id="KW-1185">Reference proteome</keyword>
<name>A0A518CNZ1_9PLAN</name>
<dbReference type="KEGG" id="plon:Pla110_26810"/>